<evidence type="ECO:0000313" key="4">
    <source>
        <dbReference type="Proteomes" id="UP001432322"/>
    </source>
</evidence>
<comment type="caution">
    <text evidence="3">The sequence shown here is derived from an EMBL/GenBank/DDBJ whole genome shotgun (WGS) entry which is preliminary data.</text>
</comment>
<feature type="transmembrane region" description="Helical" evidence="1">
    <location>
        <begin position="20"/>
        <end position="39"/>
    </location>
</feature>
<evidence type="ECO:0000256" key="1">
    <source>
        <dbReference type="SAM" id="Phobius"/>
    </source>
</evidence>
<evidence type="ECO:0008006" key="5">
    <source>
        <dbReference type="Google" id="ProtNLM"/>
    </source>
</evidence>
<dbReference type="EMBL" id="BTSY01000006">
    <property type="protein sequence ID" value="GMT33269.1"/>
    <property type="molecule type" value="Genomic_DNA"/>
</dbReference>
<sequence>VNVVSAVKVSIHGIPLDHNGNYIASLVLIAISFLFFLLFSNILKMIIPSNLSTVTIFGVCLLLLAVAIILHGAVHCLFSANKVFANSQ</sequence>
<feature type="non-terminal residue" evidence="3">
    <location>
        <position position="1"/>
    </location>
</feature>
<feature type="transmembrane region" description="Helical" evidence="1">
    <location>
        <begin position="51"/>
        <end position="74"/>
    </location>
</feature>
<reference evidence="3" key="1">
    <citation type="submission" date="2023-10" db="EMBL/GenBank/DDBJ databases">
        <title>Genome assembly of Pristionchus species.</title>
        <authorList>
            <person name="Yoshida K."/>
            <person name="Sommer R.J."/>
        </authorList>
    </citation>
    <scope>NUCLEOTIDE SEQUENCE</scope>
    <source>
        <strain evidence="3">RS5133</strain>
    </source>
</reference>
<gene>
    <name evidence="2" type="ORF">PFISCL1PPCAC_24566</name>
    <name evidence="3" type="ORF">PFISCL1PPCAC_24567</name>
</gene>
<accession>A0AAV5WRU4</accession>
<dbReference type="EMBL" id="BTSY01000006">
    <property type="protein sequence ID" value="GMT33270.1"/>
    <property type="molecule type" value="Genomic_DNA"/>
</dbReference>
<keyword evidence="1" id="KW-0812">Transmembrane</keyword>
<keyword evidence="4" id="KW-1185">Reference proteome</keyword>
<dbReference type="Proteomes" id="UP001432322">
    <property type="component" value="Unassembled WGS sequence"/>
</dbReference>
<evidence type="ECO:0000313" key="2">
    <source>
        <dbReference type="EMBL" id="GMT33269.1"/>
    </source>
</evidence>
<protein>
    <recommendedName>
        <fullName evidence="5">MARVEL domain-containing protein</fullName>
    </recommendedName>
</protein>
<dbReference type="AlphaFoldDB" id="A0AAV5WRU4"/>
<evidence type="ECO:0000313" key="3">
    <source>
        <dbReference type="EMBL" id="GMT33270.1"/>
    </source>
</evidence>
<keyword evidence="1" id="KW-0472">Membrane</keyword>
<name>A0AAV5WRU4_9BILA</name>
<keyword evidence="1" id="KW-1133">Transmembrane helix</keyword>
<organism evidence="3 4">
    <name type="scientific">Pristionchus fissidentatus</name>
    <dbReference type="NCBI Taxonomy" id="1538716"/>
    <lineage>
        <taxon>Eukaryota</taxon>
        <taxon>Metazoa</taxon>
        <taxon>Ecdysozoa</taxon>
        <taxon>Nematoda</taxon>
        <taxon>Chromadorea</taxon>
        <taxon>Rhabditida</taxon>
        <taxon>Rhabditina</taxon>
        <taxon>Diplogasteromorpha</taxon>
        <taxon>Diplogasteroidea</taxon>
        <taxon>Neodiplogasteridae</taxon>
        <taxon>Pristionchus</taxon>
    </lineage>
</organism>
<proteinExistence type="predicted"/>